<sequence>MTQVYPYSSGIQLHQQKQRVNDVAVLDSVDKCRGHSGITSNALYAQLSDVDLLKKLIGARELRRLYRGSLQPLFSPASDSIPQEKCAAARELVKRWLGEELQRGEVLSRPSAVCDYLRIHFAGQEYESFVVLYLDTQNRLIAAEELFRGTLSQTSVYPREVVKAALQHNAAATILAHNHPSGIAEPSRADELLTSNLKQALALVDVRVLDHFIVVGEKTLSFAERGLF</sequence>
<comment type="caution">
    <text evidence="8">The sequence shown here is derived from an EMBL/GenBank/DDBJ whole genome shotgun (WGS) entry which is preliminary data.</text>
</comment>
<dbReference type="GO" id="GO:0046872">
    <property type="term" value="F:metal ion binding"/>
    <property type="evidence" value="ECO:0007669"/>
    <property type="project" value="UniProtKB-KW"/>
</dbReference>
<dbReference type="Gene3D" id="3.40.140.10">
    <property type="entry name" value="Cytidine Deaminase, domain 2"/>
    <property type="match status" value="1"/>
</dbReference>
<gene>
    <name evidence="8" type="ORF">GTOL_11608</name>
</gene>
<dbReference type="InterPro" id="IPR020891">
    <property type="entry name" value="UPF0758_CS"/>
</dbReference>
<proteinExistence type="inferred from homology"/>
<evidence type="ECO:0000256" key="1">
    <source>
        <dbReference type="ARBA" id="ARBA00022670"/>
    </source>
</evidence>
<evidence type="ECO:0000256" key="6">
    <source>
        <dbReference type="RuleBase" id="RU003797"/>
    </source>
</evidence>
<dbReference type="PROSITE" id="PS01302">
    <property type="entry name" value="UPF0758"/>
    <property type="match status" value="1"/>
</dbReference>
<feature type="domain" description="MPN" evidence="7">
    <location>
        <begin position="106"/>
        <end position="228"/>
    </location>
</feature>
<evidence type="ECO:0000256" key="4">
    <source>
        <dbReference type="ARBA" id="ARBA00022833"/>
    </source>
</evidence>
<dbReference type="Proteomes" id="UP000742786">
    <property type="component" value="Unassembled WGS sequence"/>
</dbReference>
<dbReference type="EMBL" id="CAJQUM010000001">
    <property type="protein sequence ID" value="CAG4883725.1"/>
    <property type="molecule type" value="Genomic_DNA"/>
</dbReference>
<accession>A0A916J5U4</accession>
<dbReference type="GO" id="GO:0008237">
    <property type="term" value="F:metallopeptidase activity"/>
    <property type="evidence" value="ECO:0007669"/>
    <property type="project" value="UniProtKB-KW"/>
</dbReference>
<dbReference type="CDD" id="cd08071">
    <property type="entry name" value="MPN_DUF2466"/>
    <property type="match status" value="1"/>
</dbReference>
<dbReference type="PANTHER" id="PTHR30471:SF3">
    <property type="entry name" value="UPF0758 PROTEIN YEES-RELATED"/>
    <property type="match status" value="1"/>
</dbReference>
<dbReference type="AlphaFoldDB" id="A0A916J5U4"/>
<protein>
    <submittedName>
        <fullName evidence="8">DNA repair protein RadC</fullName>
    </submittedName>
</protein>
<evidence type="ECO:0000313" key="9">
    <source>
        <dbReference type="Proteomes" id="UP000742786"/>
    </source>
</evidence>
<dbReference type="PANTHER" id="PTHR30471">
    <property type="entry name" value="DNA REPAIR PROTEIN RADC"/>
    <property type="match status" value="1"/>
</dbReference>
<keyword evidence="1" id="KW-0645">Protease</keyword>
<keyword evidence="9" id="KW-1185">Reference proteome</keyword>
<evidence type="ECO:0000256" key="3">
    <source>
        <dbReference type="ARBA" id="ARBA00022801"/>
    </source>
</evidence>
<dbReference type="NCBIfam" id="TIGR00608">
    <property type="entry name" value="radc"/>
    <property type="match status" value="1"/>
</dbReference>
<name>A0A916J5U4_9PROT</name>
<evidence type="ECO:0000256" key="5">
    <source>
        <dbReference type="ARBA" id="ARBA00023049"/>
    </source>
</evidence>
<reference evidence="8" key="1">
    <citation type="submission" date="2021-04" db="EMBL/GenBank/DDBJ databases">
        <authorList>
            <person name="Hornung B."/>
        </authorList>
    </citation>
    <scope>NUCLEOTIDE SEQUENCE</scope>
    <source>
        <strain evidence="8">G5G6</strain>
    </source>
</reference>
<dbReference type="InterPro" id="IPR037518">
    <property type="entry name" value="MPN"/>
</dbReference>
<dbReference type="InterPro" id="IPR001405">
    <property type="entry name" value="UPF0758"/>
</dbReference>
<evidence type="ECO:0000259" key="7">
    <source>
        <dbReference type="PROSITE" id="PS50249"/>
    </source>
</evidence>
<dbReference type="Pfam" id="PF04002">
    <property type="entry name" value="RadC"/>
    <property type="match status" value="1"/>
</dbReference>
<dbReference type="GO" id="GO:0006508">
    <property type="term" value="P:proteolysis"/>
    <property type="evidence" value="ECO:0007669"/>
    <property type="project" value="UniProtKB-KW"/>
</dbReference>
<evidence type="ECO:0000256" key="2">
    <source>
        <dbReference type="ARBA" id="ARBA00022723"/>
    </source>
</evidence>
<keyword evidence="2" id="KW-0479">Metal-binding</keyword>
<organism evidence="8 9">
    <name type="scientific">Georgfuchsia toluolica</name>
    <dbReference type="NCBI Taxonomy" id="424218"/>
    <lineage>
        <taxon>Bacteria</taxon>
        <taxon>Pseudomonadati</taxon>
        <taxon>Pseudomonadota</taxon>
        <taxon>Betaproteobacteria</taxon>
        <taxon>Nitrosomonadales</taxon>
        <taxon>Sterolibacteriaceae</taxon>
        <taxon>Georgfuchsia</taxon>
    </lineage>
</organism>
<dbReference type="InterPro" id="IPR025657">
    <property type="entry name" value="RadC_JAB"/>
</dbReference>
<comment type="similarity">
    <text evidence="6">Belongs to the UPF0758 family.</text>
</comment>
<dbReference type="PROSITE" id="PS50249">
    <property type="entry name" value="MPN"/>
    <property type="match status" value="1"/>
</dbReference>
<keyword evidence="3" id="KW-0378">Hydrolase</keyword>
<evidence type="ECO:0000313" key="8">
    <source>
        <dbReference type="EMBL" id="CAG4883725.1"/>
    </source>
</evidence>
<keyword evidence="4" id="KW-0862">Zinc</keyword>
<keyword evidence="5" id="KW-0482">Metalloprotease</keyword>